<dbReference type="SUPFAM" id="SSF52266">
    <property type="entry name" value="SGNH hydrolase"/>
    <property type="match status" value="1"/>
</dbReference>
<dbReference type="GO" id="GO:0016788">
    <property type="term" value="F:hydrolase activity, acting on ester bonds"/>
    <property type="evidence" value="ECO:0007669"/>
    <property type="project" value="InterPro"/>
</dbReference>
<keyword evidence="3" id="KW-1185">Reference proteome</keyword>
<comment type="caution">
    <text evidence="2">The sequence shown here is derived from an EMBL/GenBank/DDBJ whole genome shotgun (WGS) entry which is preliminary data.</text>
</comment>
<dbReference type="InterPro" id="IPR036514">
    <property type="entry name" value="SGNH_hydro_sf"/>
</dbReference>
<dbReference type="InterPro" id="IPR001087">
    <property type="entry name" value="GDSL"/>
</dbReference>
<dbReference type="CDD" id="cd01846">
    <property type="entry name" value="fatty_acyltransferase_like"/>
    <property type="match status" value="1"/>
</dbReference>
<dbReference type="AlphaFoldDB" id="A0A0L0NGZ3"/>
<dbReference type="InterPro" id="IPR051058">
    <property type="entry name" value="GDSL_Est/Lipase"/>
</dbReference>
<gene>
    <name evidence="2" type="ORF">TOPH_02088</name>
</gene>
<dbReference type="PANTHER" id="PTHR45648:SF22">
    <property type="entry name" value="GDSL LIPASE_ACYLHYDROLASE FAMILY PROTEIN (AFU_ORTHOLOGUE AFUA_4G14700)"/>
    <property type="match status" value="1"/>
</dbReference>
<proteinExistence type="predicted"/>
<dbReference type="Pfam" id="PF00657">
    <property type="entry name" value="Lipase_GDSL"/>
    <property type="match status" value="1"/>
</dbReference>
<keyword evidence="1" id="KW-0378">Hydrolase</keyword>
<evidence type="ECO:0000313" key="2">
    <source>
        <dbReference type="EMBL" id="KND93313.1"/>
    </source>
</evidence>
<reference evidence="2 3" key="1">
    <citation type="journal article" date="2015" name="BMC Genomics">
        <title>The genome of the truffle-parasite Tolypocladium ophioglossoides and the evolution of antifungal peptaibiotics.</title>
        <authorList>
            <person name="Quandt C.A."/>
            <person name="Bushley K.E."/>
            <person name="Spatafora J.W."/>
        </authorList>
    </citation>
    <scope>NUCLEOTIDE SEQUENCE [LARGE SCALE GENOMIC DNA]</scope>
    <source>
        <strain evidence="2 3">CBS 100239</strain>
    </source>
</reference>
<evidence type="ECO:0000256" key="1">
    <source>
        <dbReference type="ARBA" id="ARBA00022801"/>
    </source>
</evidence>
<name>A0A0L0NGZ3_TOLOC</name>
<dbReference type="PANTHER" id="PTHR45648">
    <property type="entry name" value="GDSL LIPASE/ACYLHYDROLASE FAMILY PROTEIN (AFU_ORTHOLOGUE AFUA_4G14700)"/>
    <property type="match status" value="1"/>
</dbReference>
<protein>
    <submittedName>
        <fullName evidence="2">Thermolabile hemolysin</fullName>
    </submittedName>
</protein>
<organism evidence="2 3">
    <name type="scientific">Tolypocladium ophioglossoides (strain CBS 100239)</name>
    <name type="common">Snaketongue truffleclub</name>
    <name type="synonym">Elaphocordyceps ophioglossoides</name>
    <dbReference type="NCBI Taxonomy" id="1163406"/>
    <lineage>
        <taxon>Eukaryota</taxon>
        <taxon>Fungi</taxon>
        <taxon>Dikarya</taxon>
        <taxon>Ascomycota</taxon>
        <taxon>Pezizomycotina</taxon>
        <taxon>Sordariomycetes</taxon>
        <taxon>Hypocreomycetidae</taxon>
        <taxon>Hypocreales</taxon>
        <taxon>Ophiocordycipitaceae</taxon>
        <taxon>Tolypocladium</taxon>
    </lineage>
</organism>
<dbReference type="Proteomes" id="UP000036947">
    <property type="component" value="Unassembled WGS sequence"/>
</dbReference>
<accession>A0A0L0NGZ3</accession>
<dbReference type="OrthoDB" id="1600564at2759"/>
<dbReference type="EMBL" id="LFRF01000004">
    <property type="protein sequence ID" value="KND93313.1"/>
    <property type="molecule type" value="Genomic_DNA"/>
</dbReference>
<sequence>MQNLVTFGDSYTDEGRLDYFNSHGKAPPVGSMLPASNMTFSGGYAWGRLVANATGARYYDYAVGGAMCSNDIISRRLDAINGPFPSVLEYEIPTYKEDLSYASLYPDRRADNTVYVLWIGTNDLGIDGFLGDTQGEGKVLTTFVECVWRFFDQIYATGGRRLVLMNELPLQFAPMYATPGVGGNYNDRYLRDPSAYNTTEFRNKMLAYTTSVNTMFDYGAPFYLRVQSRWPGAIFSIFDVHSLVMDVRANPSEYLTAPANITGQYRVCFANCVVSPEPLSSFMWYDELHPSARMEEIIAKNFIDVVNGKSKYGTHYR</sequence>
<dbReference type="Gene3D" id="3.40.50.1110">
    <property type="entry name" value="SGNH hydrolase"/>
    <property type="match status" value="1"/>
</dbReference>
<evidence type="ECO:0000313" key="3">
    <source>
        <dbReference type="Proteomes" id="UP000036947"/>
    </source>
</evidence>